<protein>
    <submittedName>
        <fullName evidence="2">Uncharacterized protein</fullName>
    </submittedName>
</protein>
<feature type="region of interest" description="Disordered" evidence="1">
    <location>
        <begin position="53"/>
        <end position="82"/>
    </location>
</feature>
<keyword evidence="3" id="KW-1185">Reference proteome</keyword>
<comment type="caution">
    <text evidence="2">The sequence shown here is derived from an EMBL/GenBank/DDBJ whole genome shotgun (WGS) entry which is preliminary data.</text>
</comment>
<dbReference type="AlphaFoldDB" id="A0A1B7TFG9"/>
<reference evidence="3" key="1">
    <citation type="journal article" date="2016" name="Proc. Natl. Acad. Sci. U.S.A.">
        <title>Comparative genomics of biotechnologically important yeasts.</title>
        <authorList>
            <person name="Riley R."/>
            <person name="Haridas S."/>
            <person name="Wolfe K.H."/>
            <person name="Lopes M.R."/>
            <person name="Hittinger C.T."/>
            <person name="Goeker M."/>
            <person name="Salamov A.A."/>
            <person name="Wisecaver J.H."/>
            <person name="Long T.M."/>
            <person name="Calvey C.H."/>
            <person name="Aerts A.L."/>
            <person name="Barry K.W."/>
            <person name="Choi C."/>
            <person name="Clum A."/>
            <person name="Coughlan A.Y."/>
            <person name="Deshpande S."/>
            <person name="Douglass A.P."/>
            <person name="Hanson S.J."/>
            <person name="Klenk H.-P."/>
            <person name="LaButti K.M."/>
            <person name="Lapidus A."/>
            <person name="Lindquist E.A."/>
            <person name="Lipzen A.M."/>
            <person name="Meier-Kolthoff J.P."/>
            <person name="Ohm R.A."/>
            <person name="Otillar R.P."/>
            <person name="Pangilinan J.L."/>
            <person name="Peng Y."/>
            <person name="Rokas A."/>
            <person name="Rosa C.A."/>
            <person name="Scheuner C."/>
            <person name="Sibirny A.A."/>
            <person name="Slot J.C."/>
            <person name="Stielow J.B."/>
            <person name="Sun H."/>
            <person name="Kurtzman C.P."/>
            <person name="Blackwell M."/>
            <person name="Grigoriev I.V."/>
            <person name="Jeffries T.W."/>
        </authorList>
    </citation>
    <scope>NUCLEOTIDE SEQUENCE [LARGE SCALE GENOMIC DNA]</scope>
    <source>
        <strain evidence="3">NRRL Y-1626</strain>
    </source>
</reference>
<sequence>MIEGIIDKKYLRVPDFIFQIPPPNYITAVGRNALGLNKKKLTFDDIKNLKEKSKQRKQELKKNKLQKEDNIEEEEETEESKSLNIIESKRKKLNETTNESIPEQPNTKKQKIEISEFDWLNIPEAKKMTKNLTPDITDGKNFIINKYNSLDKSIAQGDDDLLLFNNFDWKEQIKETVKTSHNYEKILYKSFKKTLKDPISDNLIFHLDLLQESVPFMKENKYSFVNQVDSILRYTSDDNLWRKSYKLLVTLGIKPNEKTIFLNNFLAKKDKVDYKKFGWAIHELYLLSVAEQEDVEQDYISKKKTLSKFINKYGDNIIELLYESCILESDDEKKTKELISLMPLISWETYFNKVYSNEDKSIDKLLIYVIDIMVNKRYNKGNLHNLQNLMKKFDNNNIRQYILEKIMFIDNSTNIWEYYFNNELRDKTKNVKTISDFFNKVIINNKKESNSFDDVLKLFLRKFYYFNILKTKEDIDTIHECLEKNQHYSEAFLLERLKLKRQECNFNNNELSEFFKGKDQKNSFFNFEYECEFINWKIALKDHPDNIIKLFENVLIENNHNQKLYYMYCNYLISIESTEKLLTILKEALDKFPYDPKFIDYLFSISNKEILLVECTKLKAKYNKMIDEIKSNQAEILFLLQKLLYKEIALDINDPLNIKKINKYLQKYKISNECIKANPEFGLIISLKLKIEFQKGNANNNNSIIKALISNYLSQYDNNFLVMYQIGILLKDCKWLLNSIKKNNIFANPYNELLDKNESIKHYKNFDQIKRIVLDQSLYQLYLPELEFEEFNKN</sequence>
<evidence type="ECO:0000256" key="1">
    <source>
        <dbReference type="SAM" id="MobiDB-lite"/>
    </source>
</evidence>
<evidence type="ECO:0000313" key="2">
    <source>
        <dbReference type="EMBL" id="OBA27486.1"/>
    </source>
</evidence>
<name>A0A1B7TFG9_9ASCO</name>
<dbReference type="EMBL" id="LXPE01000008">
    <property type="protein sequence ID" value="OBA27486.1"/>
    <property type="molecule type" value="Genomic_DNA"/>
</dbReference>
<accession>A0A1B7TFG9</accession>
<dbReference type="OrthoDB" id="3972297at2759"/>
<evidence type="ECO:0000313" key="3">
    <source>
        <dbReference type="Proteomes" id="UP000092321"/>
    </source>
</evidence>
<feature type="compositionally biased region" description="Basic and acidic residues" evidence="1">
    <location>
        <begin position="53"/>
        <end position="69"/>
    </location>
</feature>
<proteinExistence type="predicted"/>
<gene>
    <name evidence="2" type="ORF">HANVADRAFT_52237</name>
</gene>
<dbReference type="Proteomes" id="UP000092321">
    <property type="component" value="Unassembled WGS sequence"/>
</dbReference>
<organism evidence="2 3">
    <name type="scientific">Hanseniaspora valbyensis NRRL Y-1626</name>
    <dbReference type="NCBI Taxonomy" id="766949"/>
    <lineage>
        <taxon>Eukaryota</taxon>
        <taxon>Fungi</taxon>
        <taxon>Dikarya</taxon>
        <taxon>Ascomycota</taxon>
        <taxon>Saccharomycotina</taxon>
        <taxon>Saccharomycetes</taxon>
        <taxon>Saccharomycodales</taxon>
        <taxon>Saccharomycodaceae</taxon>
        <taxon>Hanseniaspora</taxon>
    </lineage>
</organism>